<sequence>MTIPLHIFRTYASSAAAEPLLTLLDQHHIPYETRVDTGQPAFDPTFAYNAPYAQLVVLIRSADIPVVTQLEDQFNAQLISRVAPDYYLFTFSEEELLDVVTEPDSWSSFDVELATQLLQKGEVRVSADAQTLRSFVPPPRHTMQRWLVVGRILMAIISLAALYRFLHTLF</sequence>
<dbReference type="Proteomes" id="UP000826188">
    <property type="component" value="Unassembled WGS sequence"/>
</dbReference>
<feature type="transmembrane region" description="Helical" evidence="1">
    <location>
        <begin position="146"/>
        <end position="166"/>
    </location>
</feature>
<evidence type="ECO:0000256" key="1">
    <source>
        <dbReference type="SAM" id="Phobius"/>
    </source>
</evidence>
<accession>A0ABS6WZL9</accession>
<dbReference type="RefSeq" id="WP_219158840.1">
    <property type="nucleotide sequence ID" value="NZ_JAHWGL010000038.1"/>
</dbReference>
<comment type="caution">
    <text evidence="2">The sequence shown here is derived from an EMBL/GenBank/DDBJ whole genome shotgun (WGS) entry which is preliminary data.</text>
</comment>
<keyword evidence="1" id="KW-1133">Transmembrane helix</keyword>
<dbReference type="EMBL" id="JAHWGL010000038">
    <property type="protein sequence ID" value="MBW3129042.1"/>
    <property type="molecule type" value="Genomic_DNA"/>
</dbReference>
<keyword evidence="3" id="KW-1185">Reference proteome</keyword>
<gene>
    <name evidence="2" type="ORF">KYK14_10800</name>
</gene>
<name>A0ABS6WZL9_9BACT</name>
<evidence type="ECO:0000313" key="3">
    <source>
        <dbReference type="Proteomes" id="UP000826188"/>
    </source>
</evidence>
<evidence type="ECO:0000313" key="2">
    <source>
        <dbReference type="EMBL" id="MBW3129042.1"/>
    </source>
</evidence>
<proteinExistence type="predicted"/>
<evidence type="ECO:0008006" key="4">
    <source>
        <dbReference type="Google" id="ProtNLM"/>
    </source>
</evidence>
<keyword evidence="1" id="KW-0472">Membrane</keyword>
<protein>
    <recommendedName>
        <fullName evidence="4">DUF2007 domain-containing protein</fullName>
    </recommendedName>
</protein>
<organism evidence="2 3">
    <name type="scientific">Hymenobacter profundi</name>
    <dbReference type="NCBI Taxonomy" id="1982110"/>
    <lineage>
        <taxon>Bacteria</taxon>
        <taxon>Pseudomonadati</taxon>
        <taxon>Bacteroidota</taxon>
        <taxon>Cytophagia</taxon>
        <taxon>Cytophagales</taxon>
        <taxon>Hymenobacteraceae</taxon>
        <taxon>Hymenobacter</taxon>
    </lineage>
</organism>
<reference evidence="2 3" key="1">
    <citation type="submission" date="2021-07" db="EMBL/GenBank/DDBJ databases">
        <title>Hymenobacter profundi sp. nov., isolated from deep-sea water.</title>
        <authorList>
            <person name="Kim M.K."/>
        </authorList>
    </citation>
    <scope>NUCLEOTIDE SEQUENCE [LARGE SCALE GENOMIC DNA]</scope>
    <source>
        <strain evidence="2 3">M2</strain>
    </source>
</reference>
<keyword evidence="1" id="KW-0812">Transmembrane</keyword>